<evidence type="ECO:0000313" key="3">
    <source>
        <dbReference type="EMBL" id="MCL6270707.1"/>
    </source>
</evidence>
<proteinExistence type="predicted"/>
<dbReference type="EMBL" id="JAMFLX010000015">
    <property type="protein sequence ID" value="MCL6270707.1"/>
    <property type="molecule type" value="Genomic_DNA"/>
</dbReference>
<dbReference type="CDD" id="cd08253">
    <property type="entry name" value="zeta_crystallin"/>
    <property type="match status" value="1"/>
</dbReference>
<evidence type="ECO:0000256" key="1">
    <source>
        <dbReference type="ARBA" id="ARBA00022857"/>
    </source>
</evidence>
<feature type="domain" description="Enoyl reductase (ER)" evidence="2">
    <location>
        <begin position="12"/>
        <end position="321"/>
    </location>
</feature>
<dbReference type="SUPFAM" id="SSF51735">
    <property type="entry name" value="NAD(P)-binding Rossmann-fold domains"/>
    <property type="match status" value="1"/>
</dbReference>
<sequence>MTMKAIRQQQHGDIDQLKLETVQIPQPGPGQILVKIHAAGVNPVDTYIRAGTNGYTASMPHTPGKDGAGTIAAMGDDKHHFLQVGDRVYIAGSLTGTSAEYALCESRQVFPLPANVSYEAGACIGVPCATAWRALFQRGNAKPGETLLVHGASGGVGLAAVQLGIAAGMTVIGTAGTEEGRQLVKDQGAHLVLDHHSDTHLEDLLEWTHGQGVNLTLEMLANVNLGHDLSALAHGGRVVVIGSRGTVTINPREIMKRDAAILGMALANASEQEMNAIHAALYPSLASGSLKPVIAQEFTLDNLGEAHNAVLEPGARGNIVIKVC</sequence>
<keyword evidence="4" id="KW-1185">Reference proteome</keyword>
<accession>A0ABT0PH50</accession>
<dbReference type="InterPro" id="IPR011032">
    <property type="entry name" value="GroES-like_sf"/>
</dbReference>
<dbReference type="Gene3D" id="3.90.180.10">
    <property type="entry name" value="Medium-chain alcohol dehydrogenases, catalytic domain"/>
    <property type="match status" value="1"/>
</dbReference>
<dbReference type="InterPro" id="IPR013149">
    <property type="entry name" value="ADH-like_C"/>
</dbReference>
<dbReference type="RefSeq" id="WP_249699974.1">
    <property type="nucleotide sequence ID" value="NZ_JAMFLX010000015.1"/>
</dbReference>
<dbReference type="Gene3D" id="3.40.50.720">
    <property type="entry name" value="NAD(P)-binding Rossmann-like Domain"/>
    <property type="match status" value="1"/>
</dbReference>
<reference evidence="3 4" key="1">
    <citation type="submission" date="2022-05" db="EMBL/GenBank/DDBJ databases">
        <authorList>
            <person name="Park J.-S."/>
        </authorList>
    </citation>
    <scope>NUCLEOTIDE SEQUENCE [LARGE SCALE GENOMIC DNA]</scope>
    <source>
        <strain evidence="3 4">2012CJ34-2</strain>
    </source>
</reference>
<dbReference type="PANTHER" id="PTHR44154:SF1">
    <property type="entry name" value="QUINONE OXIDOREDUCTASE"/>
    <property type="match status" value="1"/>
</dbReference>
<dbReference type="SMART" id="SM00829">
    <property type="entry name" value="PKS_ER"/>
    <property type="match status" value="1"/>
</dbReference>
<gene>
    <name evidence="3" type="ORF">M3P05_12310</name>
</gene>
<comment type="caution">
    <text evidence="3">The sequence shown here is derived from an EMBL/GenBank/DDBJ whole genome shotgun (WGS) entry which is preliminary data.</text>
</comment>
<dbReference type="InterPro" id="IPR051603">
    <property type="entry name" value="Zinc-ADH_QOR/CCCR"/>
</dbReference>
<dbReference type="PANTHER" id="PTHR44154">
    <property type="entry name" value="QUINONE OXIDOREDUCTASE"/>
    <property type="match status" value="1"/>
</dbReference>
<dbReference type="InterPro" id="IPR020843">
    <property type="entry name" value="ER"/>
</dbReference>
<dbReference type="Pfam" id="PF00107">
    <property type="entry name" value="ADH_zinc_N"/>
    <property type="match status" value="1"/>
</dbReference>
<dbReference type="Proteomes" id="UP001203338">
    <property type="component" value="Unassembled WGS sequence"/>
</dbReference>
<dbReference type="Pfam" id="PF08240">
    <property type="entry name" value="ADH_N"/>
    <property type="match status" value="1"/>
</dbReference>
<protein>
    <submittedName>
        <fullName evidence="3">NADPH:quinone reductase</fullName>
    </submittedName>
</protein>
<evidence type="ECO:0000259" key="2">
    <source>
        <dbReference type="SMART" id="SM00829"/>
    </source>
</evidence>
<keyword evidence="1" id="KW-0521">NADP</keyword>
<name>A0ABT0PH50_9GAMM</name>
<dbReference type="InterPro" id="IPR013154">
    <property type="entry name" value="ADH-like_N"/>
</dbReference>
<organism evidence="3 4">
    <name type="scientific">Parendozoicomonas callyspongiae</name>
    <dbReference type="NCBI Taxonomy" id="2942213"/>
    <lineage>
        <taxon>Bacteria</taxon>
        <taxon>Pseudomonadati</taxon>
        <taxon>Pseudomonadota</taxon>
        <taxon>Gammaproteobacteria</taxon>
        <taxon>Oceanospirillales</taxon>
        <taxon>Endozoicomonadaceae</taxon>
        <taxon>Parendozoicomonas</taxon>
    </lineage>
</organism>
<dbReference type="InterPro" id="IPR036291">
    <property type="entry name" value="NAD(P)-bd_dom_sf"/>
</dbReference>
<dbReference type="SUPFAM" id="SSF50129">
    <property type="entry name" value="GroES-like"/>
    <property type="match status" value="1"/>
</dbReference>
<evidence type="ECO:0000313" key="4">
    <source>
        <dbReference type="Proteomes" id="UP001203338"/>
    </source>
</evidence>